<protein>
    <submittedName>
        <fullName evidence="1">Uncharacterized protein</fullName>
    </submittedName>
</protein>
<reference evidence="1 2" key="1">
    <citation type="journal article" date="2020" name="Mol. Biol. Evol.">
        <title>Distinct Expression and Methylation Patterns for Genes with Different Fates following a Single Whole-Genome Duplication in Flowering Plants.</title>
        <authorList>
            <person name="Shi T."/>
            <person name="Rahmani R.S."/>
            <person name="Gugger P.F."/>
            <person name="Wang M."/>
            <person name="Li H."/>
            <person name="Zhang Y."/>
            <person name="Li Z."/>
            <person name="Wang Q."/>
            <person name="Van de Peer Y."/>
            <person name="Marchal K."/>
            <person name="Chen J."/>
        </authorList>
    </citation>
    <scope>NUCLEOTIDE SEQUENCE [LARGE SCALE GENOMIC DNA]</scope>
    <source>
        <tissue evidence="1">Leaf</tissue>
    </source>
</reference>
<gene>
    <name evidence="1" type="ORF">HUJ06_014763</name>
</gene>
<evidence type="ECO:0000313" key="1">
    <source>
        <dbReference type="EMBL" id="DAD40440.1"/>
    </source>
</evidence>
<sequence>MDGLFFGLMDYLFNFERARKTGHGHRDHARDH</sequence>
<dbReference type="Proteomes" id="UP000607653">
    <property type="component" value="Unassembled WGS sequence"/>
</dbReference>
<dbReference type="EMBL" id="DUZY01000005">
    <property type="protein sequence ID" value="DAD40440.1"/>
    <property type="molecule type" value="Genomic_DNA"/>
</dbReference>
<organism evidence="1 2">
    <name type="scientific">Nelumbo nucifera</name>
    <name type="common">Sacred lotus</name>
    <dbReference type="NCBI Taxonomy" id="4432"/>
    <lineage>
        <taxon>Eukaryota</taxon>
        <taxon>Viridiplantae</taxon>
        <taxon>Streptophyta</taxon>
        <taxon>Embryophyta</taxon>
        <taxon>Tracheophyta</taxon>
        <taxon>Spermatophyta</taxon>
        <taxon>Magnoliopsida</taxon>
        <taxon>Proteales</taxon>
        <taxon>Nelumbonaceae</taxon>
        <taxon>Nelumbo</taxon>
    </lineage>
</organism>
<name>A0A822Z748_NELNU</name>
<dbReference type="AlphaFoldDB" id="A0A822Z748"/>
<keyword evidence="2" id="KW-1185">Reference proteome</keyword>
<evidence type="ECO:0000313" key="2">
    <source>
        <dbReference type="Proteomes" id="UP000607653"/>
    </source>
</evidence>
<proteinExistence type="predicted"/>
<accession>A0A822Z748</accession>
<comment type="caution">
    <text evidence="1">The sequence shown here is derived from an EMBL/GenBank/DDBJ whole genome shotgun (WGS) entry which is preliminary data.</text>
</comment>